<proteinExistence type="inferred from homology"/>
<dbReference type="AlphaFoldDB" id="A0A485KBR7"/>
<accession>A0A485KBR7</accession>
<organism evidence="9 10">
    <name type="scientific">Aphanomyces stellatus</name>
    <dbReference type="NCBI Taxonomy" id="120398"/>
    <lineage>
        <taxon>Eukaryota</taxon>
        <taxon>Sar</taxon>
        <taxon>Stramenopiles</taxon>
        <taxon>Oomycota</taxon>
        <taxon>Saprolegniomycetes</taxon>
        <taxon>Saprolegniales</taxon>
        <taxon>Verrucalvaceae</taxon>
        <taxon>Aphanomyces</taxon>
    </lineage>
</organism>
<evidence type="ECO:0000256" key="4">
    <source>
        <dbReference type="ARBA" id="ARBA00022737"/>
    </source>
</evidence>
<gene>
    <name evidence="9" type="primary">Aste57867_3262</name>
    <name evidence="8" type="ORF">As57867_003252</name>
    <name evidence="9" type="ORF">ASTE57867_3262</name>
</gene>
<evidence type="ECO:0000313" key="9">
    <source>
        <dbReference type="EMBL" id="VFT80434.1"/>
    </source>
</evidence>
<evidence type="ECO:0000256" key="1">
    <source>
        <dbReference type="ARBA" id="ARBA00004141"/>
    </source>
</evidence>
<reference evidence="9 10" key="1">
    <citation type="submission" date="2019-03" db="EMBL/GenBank/DDBJ databases">
        <authorList>
            <person name="Gaulin E."/>
            <person name="Dumas B."/>
        </authorList>
    </citation>
    <scope>NUCLEOTIDE SEQUENCE [LARGE SCALE GENOMIC DNA]</scope>
    <source>
        <strain evidence="9">CBS 568.67</strain>
    </source>
</reference>
<feature type="repeat" description="Solcar" evidence="6">
    <location>
        <begin position="203"/>
        <end position="291"/>
    </location>
</feature>
<dbReference type="GO" id="GO:0016020">
    <property type="term" value="C:membrane"/>
    <property type="evidence" value="ECO:0007669"/>
    <property type="project" value="UniProtKB-SubCell"/>
</dbReference>
<dbReference type="PRINTS" id="PR00926">
    <property type="entry name" value="MITOCARRIER"/>
</dbReference>
<evidence type="ECO:0000313" key="10">
    <source>
        <dbReference type="Proteomes" id="UP000332933"/>
    </source>
</evidence>
<keyword evidence="3 6" id="KW-0812">Transmembrane</keyword>
<comment type="subcellular location">
    <subcellularLocation>
        <location evidence="1">Membrane</location>
        <topology evidence="1">Multi-pass membrane protein</topology>
    </subcellularLocation>
</comment>
<dbReference type="PANTHER" id="PTHR24089">
    <property type="entry name" value="SOLUTE CARRIER FAMILY 25"/>
    <property type="match status" value="1"/>
</dbReference>
<protein>
    <submittedName>
        <fullName evidence="9">Aste57867_3262 protein</fullName>
    </submittedName>
</protein>
<dbReference type="InterPro" id="IPR002067">
    <property type="entry name" value="MCP"/>
</dbReference>
<keyword evidence="4" id="KW-0677">Repeat</keyword>
<evidence type="ECO:0000256" key="2">
    <source>
        <dbReference type="ARBA" id="ARBA00022448"/>
    </source>
</evidence>
<dbReference type="OrthoDB" id="58424at2759"/>
<dbReference type="Pfam" id="PF00153">
    <property type="entry name" value="Mito_carr"/>
    <property type="match status" value="3"/>
</dbReference>
<sequence>MNTNDNHVTLTRRSVHSVTAGMIAGCVTRITTSPLDVLKVLIQVNHARSGVQGTIKHLYSTQGISGFWKGNLAGCCRLGPYSAVKFSLYDQLQGHYGRNDEPKVVELAICGALAGMVATLTVYPMELVRTRLIVATQTTTITNEFRIIILAEGIRGLYRGCLVGLVGVIPFEGIQFGCYEYGKDYSVKNRWPQWRWPKEKTQLDSIDHLVLGSISGVIAQLFAYPFDTVKKRLQMQANDCVVRYSGIGDCFVKIIRQEGTVGLYRGSLPNMVRLVPYAAVMFASYEASQEYLESL</sequence>
<name>A0A485KBR7_9STRA</name>
<dbReference type="EMBL" id="VJMH01000540">
    <property type="protein sequence ID" value="KAF0715635.1"/>
    <property type="molecule type" value="Genomic_DNA"/>
</dbReference>
<comment type="similarity">
    <text evidence="7">Belongs to the mitochondrial carrier (TC 2.A.29) family.</text>
</comment>
<evidence type="ECO:0000256" key="6">
    <source>
        <dbReference type="PROSITE-ProRule" id="PRU00282"/>
    </source>
</evidence>
<dbReference type="Proteomes" id="UP000332933">
    <property type="component" value="Unassembled WGS sequence"/>
</dbReference>
<keyword evidence="10" id="KW-1185">Reference proteome</keyword>
<evidence type="ECO:0000256" key="7">
    <source>
        <dbReference type="RuleBase" id="RU000488"/>
    </source>
</evidence>
<feature type="repeat" description="Solcar" evidence="6">
    <location>
        <begin position="102"/>
        <end position="185"/>
    </location>
</feature>
<dbReference type="GO" id="GO:0055085">
    <property type="term" value="P:transmembrane transport"/>
    <property type="evidence" value="ECO:0007669"/>
    <property type="project" value="InterPro"/>
</dbReference>
<dbReference type="Gene3D" id="1.50.40.10">
    <property type="entry name" value="Mitochondrial carrier domain"/>
    <property type="match status" value="1"/>
</dbReference>
<evidence type="ECO:0000313" key="8">
    <source>
        <dbReference type="EMBL" id="KAF0715635.1"/>
    </source>
</evidence>
<keyword evidence="5 6" id="KW-0472">Membrane</keyword>
<evidence type="ECO:0000256" key="5">
    <source>
        <dbReference type="ARBA" id="ARBA00023136"/>
    </source>
</evidence>
<dbReference type="InterPro" id="IPR023395">
    <property type="entry name" value="MCP_dom_sf"/>
</dbReference>
<dbReference type="InterPro" id="IPR018108">
    <property type="entry name" value="MCP_transmembrane"/>
</dbReference>
<dbReference type="EMBL" id="CAADRA010000540">
    <property type="protein sequence ID" value="VFT80434.1"/>
    <property type="molecule type" value="Genomic_DNA"/>
</dbReference>
<evidence type="ECO:0000256" key="3">
    <source>
        <dbReference type="ARBA" id="ARBA00022692"/>
    </source>
</evidence>
<dbReference type="PROSITE" id="PS50920">
    <property type="entry name" value="SOLCAR"/>
    <property type="match status" value="3"/>
</dbReference>
<keyword evidence="2 7" id="KW-0813">Transport</keyword>
<feature type="repeat" description="Solcar" evidence="6">
    <location>
        <begin position="12"/>
        <end position="95"/>
    </location>
</feature>
<dbReference type="SUPFAM" id="SSF103506">
    <property type="entry name" value="Mitochondrial carrier"/>
    <property type="match status" value="1"/>
</dbReference>
<reference evidence="8" key="2">
    <citation type="submission" date="2019-06" db="EMBL/GenBank/DDBJ databases">
        <title>Genomics analysis of Aphanomyces spp. identifies a new class of oomycete effector associated with host adaptation.</title>
        <authorList>
            <person name="Gaulin E."/>
        </authorList>
    </citation>
    <scope>NUCLEOTIDE SEQUENCE</scope>
    <source>
        <strain evidence="8">CBS 578.67</strain>
    </source>
</reference>